<dbReference type="Proteomes" id="UP000325787">
    <property type="component" value="Chromosome"/>
</dbReference>
<evidence type="ECO:0000313" key="4">
    <source>
        <dbReference type="Proteomes" id="UP000325787"/>
    </source>
</evidence>
<dbReference type="OrthoDB" id="4338746at2"/>
<feature type="domain" description="HTH cro/C1-type" evidence="2">
    <location>
        <begin position="9"/>
        <end position="64"/>
    </location>
</feature>
<name>A0A5Q0H5Z4_SACSY</name>
<evidence type="ECO:0000313" key="3">
    <source>
        <dbReference type="EMBL" id="QFZ21335.1"/>
    </source>
</evidence>
<protein>
    <submittedName>
        <fullName evidence="3">XRE family transcriptional regulator</fullName>
    </submittedName>
</protein>
<dbReference type="CDD" id="cd00093">
    <property type="entry name" value="HTH_XRE"/>
    <property type="match status" value="1"/>
</dbReference>
<dbReference type="AlphaFoldDB" id="A0A5Q0H5Z4"/>
<dbReference type="GO" id="GO:0005829">
    <property type="term" value="C:cytosol"/>
    <property type="evidence" value="ECO:0007669"/>
    <property type="project" value="TreeGrafter"/>
</dbReference>
<dbReference type="GO" id="GO:0003677">
    <property type="term" value="F:DNA binding"/>
    <property type="evidence" value="ECO:0007669"/>
    <property type="project" value="UniProtKB-KW"/>
</dbReference>
<dbReference type="PANTHER" id="PTHR46797">
    <property type="entry name" value="HTH-TYPE TRANSCRIPTIONAL REGULATOR"/>
    <property type="match status" value="1"/>
</dbReference>
<keyword evidence="4" id="KW-1185">Reference proteome</keyword>
<proteinExistence type="predicted"/>
<sequence length="160" mass="16718">MGHLLGPRLRALRAASGRTVAAVATDAGLSVPYVANLENGRGNPTVDALTRLAEALGTTLTVEFAEHVAEPAELPAALVRLGRTTAFRRDAAALAEATGQDPAELPGRLLDVLARLAALTGRDLAEPDWLRLLDALLLITLHPRGRGRAPADDATGARPD</sequence>
<dbReference type="Pfam" id="PF13560">
    <property type="entry name" value="HTH_31"/>
    <property type="match status" value="1"/>
</dbReference>
<accession>A0A5Q0H5Z4</accession>
<dbReference type="SMART" id="SM00530">
    <property type="entry name" value="HTH_XRE"/>
    <property type="match status" value="1"/>
</dbReference>
<organism evidence="3 4">
    <name type="scientific">Saccharothrix syringae</name>
    <name type="common">Nocardiopsis syringae</name>
    <dbReference type="NCBI Taxonomy" id="103733"/>
    <lineage>
        <taxon>Bacteria</taxon>
        <taxon>Bacillati</taxon>
        <taxon>Actinomycetota</taxon>
        <taxon>Actinomycetes</taxon>
        <taxon>Pseudonocardiales</taxon>
        <taxon>Pseudonocardiaceae</taxon>
        <taxon>Saccharothrix</taxon>
    </lineage>
</organism>
<dbReference type="GO" id="GO:0003700">
    <property type="term" value="F:DNA-binding transcription factor activity"/>
    <property type="evidence" value="ECO:0007669"/>
    <property type="project" value="TreeGrafter"/>
</dbReference>
<dbReference type="EMBL" id="CP034550">
    <property type="protein sequence ID" value="QFZ21335.1"/>
    <property type="molecule type" value="Genomic_DNA"/>
</dbReference>
<reference evidence="4" key="1">
    <citation type="journal article" date="2021" name="Curr. Microbiol.">
        <title>Complete genome of nocamycin-producing strain Saccharothrix syringae NRRL B-16468 reveals the biosynthetic potential for secondary metabolites.</title>
        <authorList>
            <person name="Mo X."/>
            <person name="Yang S."/>
        </authorList>
    </citation>
    <scope>NUCLEOTIDE SEQUENCE [LARGE SCALE GENOMIC DNA]</scope>
    <source>
        <strain evidence="4">ATCC 51364 / DSM 43886 / JCM 6844 / KCTC 9398 / NBRC 14523 / NRRL B-16468 / INA 2240</strain>
    </source>
</reference>
<evidence type="ECO:0000259" key="2">
    <source>
        <dbReference type="PROSITE" id="PS50943"/>
    </source>
</evidence>
<dbReference type="InterPro" id="IPR001387">
    <property type="entry name" value="Cro/C1-type_HTH"/>
</dbReference>
<dbReference type="RefSeq" id="WP_051764989.1">
    <property type="nucleotide sequence ID" value="NZ_CP034550.1"/>
</dbReference>
<dbReference type="InterPro" id="IPR050807">
    <property type="entry name" value="TransReg_Diox_bact_type"/>
</dbReference>
<dbReference type="PANTHER" id="PTHR46797:SF1">
    <property type="entry name" value="METHYLPHOSPHONATE SYNTHASE"/>
    <property type="match status" value="1"/>
</dbReference>
<keyword evidence="1" id="KW-0238">DNA-binding</keyword>
<evidence type="ECO:0000256" key="1">
    <source>
        <dbReference type="ARBA" id="ARBA00023125"/>
    </source>
</evidence>
<dbReference type="Gene3D" id="1.10.260.40">
    <property type="entry name" value="lambda repressor-like DNA-binding domains"/>
    <property type="match status" value="1"/>
</dbReference>
<gene>
    <name evidence="3" type="ORF">EKG83_31615</name>
</gene>
<dbReference type="InterPro" id="IPR010982">
    <property type="entry name" value="Lambda_DNA-bd_dom_sf"/>
</dbReference>
<dbReference type="PROSITE" id="PS50943">
    <property type="entry name" value="HTH_CROC1"/>
    <property type="match status" value="1"/>
</dbReference>
<dbReference type="KEGG" id="ssyi:EKG83_31615"/>
<dbReference type="SUPFAM" id="SSF47413">
    <property type="entry name" value="lambda repressor-like DNA-binding domains"/>
    <property type="match status" value="1"/>
</dbReference>